<evidence type="ECO:0000256" key="1">
    <source>
        <dbReference type="SAM" id="MobiDB-lite"/>
    </source>
</evidence>
<evidence type="ECO:0000256" key="2">
    <source>
        <dbReference type="SAM" id="Phobius"/>
    </source>
</evidence>
<keyword evidence="4" id="KW-1185">Reference proteome</keyword>
<feature type="compositionally biased region" description="Polar residues" evidence="1">
    <location>
        <begin position="58"/>
        <end position="68"/>
    </location>
</feature>
<gene>
    <name evidence="3" type="ORF">CspeluHIS016_0105960</name>
</gene>
<reference evidence="3" key="2">
    <citation type="submission" date="2023-06" db="EMBL/GenBank/DDBJ databases">
        <authorList>
            <person name="Kobayashi Y."/>
            <person name="Kayamori A."/>
            <person name="Aoki K."/>
            <person name="Shiwa Y."/>
            <person name="Fujita N."/>
            <person name="Sugita T."/>
            <person name="Iwasaki W."/>
            <person name="Tanaka N."/>
            <person name="Takashima M."/>
        </authorList>
    </citation>
    <scope>NUCLEOTIDE SEQUENCE</scope>
    <source>
        <strain evidence="3">HIS016</strain>
    </source>
</reference>
<name>A0AAD3TPG7_9TREE</name>
<keyword evidence="2" id="KW-1133">Transmembrane helix</keyword>
<evidence type="ECO:0000313" key="3">
    <source>
        <dbReference type="EMBL" id="GMK54010.1"/>
    </source>
</evidence>
<feature type="transmembrane region" description="Helical" evidence="2">
    <location>
        <begin position="12"/>
        <end position="31"/>
    </location>
</feature>
<evidence type="ECO:0000313" key="4">
    <source>
        <dbReference type="Proteomes" id="UP001222932"/>
    </source>
</evidence>
<dbReference type="EMBL" id="BTCM01000001">
    <property type="protein sequence ID" value="GMK54010.1"/>
    <property type="molecule type" value="Genomic_DNA"/>
</dbReference>
<proteinExistence type="predicted"/>
<protein>
    <submittedName>
        <fullName evidence="3">Uncharacterized protein</fullName>
    </submittedName>
</protein>
<dbReference type="AlphaFoldDB" id="A0AAD3TPG7"/>
<sequence length="81" mass="9225">MPPPPLATDAKRLRTMVIAFPVLVVTSAILYRRVFMGEKQRLLPRSEDLLAQQQQSQDSTLHSGTTITGAPWIRHSEEQRR</sequence>
<organism evidence="3 4">
    <name type="scientific">Cutaneotrichosporon spelunceum</name>
    <dbReference type="NCBI Taxonomy" id="1672016"/>
    <lineage>
        <taxon>Eukaryota</taxon>
        <taxon>Fungi</taxon>
        <taxon>Dikarya</taxon>
        <taxon>Basidiomycota</taxon>
        <taxon>Agaricomycotina</taxon>
        <taxon>Tremellomycetes</taxon>
        <taxon>Trichosporonales</taxon>
        <taxon>Trichosporonaceae</taxon>
        <taxon>Cutaneotrichosporon</taxon>
    </lineage>
</organism>
<keyword evidence="2" id="KW-0472">Membrane</keyword>
<dbReference type="Proteomes" id="UP001222932">
    <property type="component" value="Unassembled WGS sequence"/>
</dbReference>
<feature type="region of interest" description="Disordered" evidence="1">
    <location>
        <begin position="47"/>
        <end position="81"/>
    </location>
</feature>
<reference evidence="3" key="1">
    <citation type="journal article" date="2023" name="BMC Genomics">
        <title>Chromosome-level genome assemblies of Cutaneotrichosporon spp. (Trichosporonales, Basidiomycota) reveal imbalanced evolution between nucleotide sequences and chromosome synteny.</title>
        <authorList>
            <person name="Kobayashi Y."/>
            <person name="Kayamori A."/>
            <person name="Aoki K."/>
            <person name="Shiwa Y."/>
            <person name="Matsutani M."/>
            <person name="Fujita N."/>
            <person name="Sugita T."/>
            <person name="Iwasaki W."/>
            <person name="Tanaka N."/>
            <person name="Takashima M."/>
        </authorList>
    </citation>
    <scope>NUCLEOTIDE SEQUENCE</scope>
    <source>
        <strain evidence="3">HIS016</strain>
    </source>
</reference>
<comment type="caution">
    <text evidence="3">The sequence shown here is derived from an EMBL/GenBank/DDBJ whole genome shotgun (WGS) entry which is preliminary data.</text>
</comment>
<keyword evidence="2" id="KW-0812">Transmembrane</keyword>
<accession>A0AAD3TPG7</accession>